<sequence>MPEKSRERNETLNLKRGHNAVFLPDLGGRDTWDDPKPVSAEETMQKLQAFLDEIDAQGGRIVGIIDVTIDKPTPGVVGGTDAMKLAIILKD</sequence>
<dbReference type="EMBL" id="MFAG01000012">
    <property type="protein sequence ID" value="OGD72141.1"/>
    <property type="molecule type" value="Genomic_DNA"/>
</dbReference>
<reference evidence="1 2" key="1">
    <citation type="journal article" date="2016" name="Nat. Commun.">
        <title>Thousands of microbial genomes shed light on interconnected biogeochemical processes in an aquifer system.</title>
        <authorList>
            <person name="Anantharaman K."/>
            <person name="Brown C.T."/>
            <person name="Hug L.A."/>
            <person name="Sharon I."/>
            <person name="Castelle C.J."/>
            <person name="Probst A.J."/>
            <person name="Thomas B.C."/>
            <person name="Singh A."/>
            <person name="Wilkins M.J."/>
            <person name="Karaoz U."/>
            <person name="Brodie E.L."/>
            <person name="Williams K.H."/>
            <person name="Hubbard S.S."/>
            <person name="Banfield J.F."/>
        </authorList>
    </citation>
    <scope>NUCLEOTIDE SEQUENCE [LARGE SCALE GENOMIC DNA]</scope>
</reference>
<organism evidence="1 2">
    <name type="scientific">Candidatus Collierbacteria bacterium RIFCSPHIGHO2_01_FULL_50_25</name>
    <dbReference type="NCBI Taxonomy" id="1817722"/>
    <lineage>
        <taxon>Bacteria</taxon>
        <taxon>Candidatus Collieribacteriota</taxon>
    </lineage>
</organism>
<evidence type="ECO:0000313" key="2">
    <source>
        <dbReference type="Proteomes" id="UP000177979"/>
    </source>
</evidence>
<dbReference type="Proteomes" id="UP000177979">
    <property type="component" value="Unassembled WGS sequence"/>
</dbReference>
<evidence type="ECO:0000313" key="1">
    <source>
        <dbReference type="EMBL" id="OGD72141.1"/>
    </source>
</evidence>
<name>A0A1F5EXL1_9BACT</name>
<dbReference type="AlphaFoldDB" id="A0A1F5EXL1"/>
<proteinExistence type="predicted"/>
<gene>
    <name evidence="1" type="ORF">A2703_02890</name>
</gene>
<comment type="caution">
    <text evidence="1">The sequence shown here is derived from an EMBL/GenBank/DDBJ whole genome shotgun (WGS) entry which is preliminary data.</text>
</comment>
<protein>
    <submittedName>
        <fullName evidence="1">Uncharacterized protein</fullName>
    </submittedName>
</protein>
<accession>A0A1F5EXL1</accession>
<dbReference type="STRING" id="1817722.A2703_02890"/>